<dbReference type="PANTHER" id="PTHR42829">
    <property type="entry name" value="NADH-UBIQUINONE OXIDOREDUCTASE CHAIN 5"/>
    <property type="match status" value="1"/>
</dbReference>
<keyword evidence="5 8" id="KW-0472">Membrane</keyword>
<dbReference type="EC" id="7.1.1.2" evidence="2"/>
<evidence type="ECO:0000256" key="6">
    <source>
        <dbReference type="ARBA" id="ARBA00031027"/>
    </source>
</evidence>
<feature type="transmembrane region" description="Helical" evidence="8">
    <location>
        <begin position="54"/>
        <end position="72"/>
    </location>
</feature>
<feature type="transmembrane region" description="Helical" evidence="8">
    <location>
        <begin position="20"/>
        <end position="42"/>
    </location>
</feature>
<evidence type="ECO:0000259" key="9">
    <source>
        <dbReference type="Pfam" id="PF00361"/>
    </source>
</evidence>
<name>A0AA49X870_9PLAT</name>
<feature type="transmembrane region" description="Helical" evidence="8">
    <location>
        <begin position="340"/>
        <end position="359"/>
    </location>
</feature>
<evidence type="ECO:0000256" key="5">
    <source>
        <dbReference type="ARBA" id="ARBA00023136"/>
    </source>
</evidence>
<proteinExistence type="predicted"/>
<dbReference type="EMBL" id="OR260862">
    <property type="protein sequence ID" value="WLN31322.1"/>
    <property type="molecule type" value="Genomic_DNA"/>
</dbReference>
<feature type="transmembrane region" description="Helical" evidence="8">
    <location>
        <begin position="78"/>
        <end position="98"/>
    </location>
</feature>
<keyword evidence="4 8" id="KW-1133">Transmembrane helix</keyword>
<dbReference type="InterPro" id="IPR001750">
    <property type="entry name" value="ND/Mrp_TM"/>
</dbReference>
<dbReference type="Pfam" id="PF00361">
    <property type="entry name" value="Proton_antipo_M"/>
    <property type="match status" value="1"/>
</dbReference>
<feature type="transmembrane region" description="Helical" evidence="8">
    <location>
        <begin position="410"/>
        <end position="431"/>
    </location>
</feature>
<evidence type="ECO:0000256" key="4">
    <source>
        <dbReference type="ARBA" id="ARBA00022989"/>
    </source>
</evidence>
<feature type="domain" description="NADH:quinone oxidoreductase/Mrp antiporter transmembrane" evidence="9">
    <location>
        <begin position="75"/>
        <end position="343"/>
    </location>
</feature>
<feature type="transmembrane region" description="Helical" evidence="8">
    <location>
        <begin position="298"/>
        <end position="320"/>
    </location>
</feature>
<keyword evidence="3 8" id="KW-0812">Transmembrane</keyword>
<gene>
    <name evidence="10" type="primary">nad5</name>
</gene>
<dbReference type="AlphaFoldDB" id="A0AA49X870"/>
<evidence type="ECO:0000256" key="1">
    <source>
        <dbReference type="ARBA" id="ARBA00004141"/>
    </source>
</evidence>
<reference evidence="10" key="1">
    <citation type="submission" date="2023-07" db="EMBL/GenBank/DDBJ databases">
        <title>A New Species of Genus Vorticeros (Platyhelminthes, Prolecithophora, Plagiostomidae) from China with Analysis of Its Partial Sequence of Mitochondrial Genome and Reproductive behaviour.</title>
        <authorList>
            <person name="Wang Y.-J."/>
            <person name="Huang J.-J."/>
            <person name="Wang A.-T."/>
            <person name="Zhang Y."/>
        </authorList>
    </citation>
    <scope>NUCLEOTIDE SEQUENCE</scope>
</reference>
<dbReference type="GO" id="GO:0042773">
    <property type="term" value="P:ATP synthesis coupled electron transport"/>
    <property type="evidence" value="ECO:0007669"/>
    <property type="project" value="InterPro"/>
</dbReference>
<protein>
    <recommendedName>
        <fullName evidence="2">NADH:ubiquinone reductase (H(+)-translocating)</fullName>
        <ecNumber evidence="2">7.1.1.2</ecNumber>
    </recommendedName>
    <alternativeName>
        <fullName evidence="6">NADH dehydrogenase subunit 5</fullName>
    </alternativeName>
</protein>
<dbReference type="InterPro" id="IPR003945">
    <property type="entry name" value="NU5C-like"/>
</dbReference>
<evidence type="ECO:0000256" key="7">
    <source>
        <dbReference type="ARBA" id="ARBA00049551"/>
    </source>
</evidence>
<evidence type="ECO:0000256" key="2">
    <source>
        <dbReference type="ARBA" id="ARBA00012944"/>
    </source>
</evidence>
<sequence length="518" mass="58404">MNIYYFELSNVVFNLNLTLISDYISVVFGGLLLLIVGSVYLFGGFYMFNDSNVVRFFFILSMFVVSMVVLIYCPHIIFVFVGYDGLGVISFILVVYYGSSSSWVAGIKTFLINRLGDGLFLFGLIYLLIGNLEILNISYSVSSVVLICLILGWSTKSAQYPFLSWLPAAMAAPTPVSALVHSSTLVTAGVYLLIRFSNNLGNSFQILLISLGLITLFVASFCACVEMDVKKIVAYSTLSQLGLMVYTLGNGLIGLCYFHLINHAIFKALMFIVVGYMIMSNFHLQDLRLLNSLLLNNYFLFIIISVSVMALSGFPFLVGFYSKDVIIESYFMINILQQMLFLGSLIFTSFYGLRLIIYLGNLNYPINITTINISFSYLSCLGLTTLILFWGNWFSWWYQNNSFISFNFKMGVLFLIISGAVWMLVSGRLLVGLNTRWLYINLSYINNLNTHNLVKVFSNVGTYYSNYLDLGILKAINSFVDINNVSVNLNSQLKFLGEFNLSYWVWISLVLVLSVLLL</sequence>
<dbReference type="PANTHER" id="PTHR42829:SF2">
    <property type="entry name" value="NADH-UBIQUINONE OXIDOREDUCTASE CHAIN 5"/>
    <property type="match status" value="1"/>
</dbReference>
<accession>A0AA49X870</accession>
<comment type="subcellular location">
    <subcellularLocation>
        <location evidence="1">Membrane</location>
        <topology evidence="1">Multi-pass membrane protein</topology>
    </subcellularLocation>
</comment>
<dbReference type="PRINTS" id="PR01434">
    <property type="entry name" value="NADHDHGNASE5"/>
</dbReference>
<geneLocation type="mitochondrion" evidence="10"/>
<feature type="transmembrane region" description="Helical" evidence="8">
    <location>
        <begin position="260"/>
        <end position="278"/>
    </location>
</feature>
<dbReference type="GO" id="GO:0015990">
    <property type="term" value="P:electron transport coupled proton transport"/>
    <property type="evidence" value="ECO:0007669"/>
    <property type="project" value="TreeGrafter"/>
</dbReference>
<feature type="transmembrane region" description="Helical" evidence="8">
    <location>
        <begin position="206"/>
        <end position="225"/>
    </location>
</feature>
<feature type="transmembrane region" description="Helical" evidence="8">
    <location>
        <begin position="165"/>
        <end position="194"/>
    </location>
</feature>
<dbReference type="GO" id="GO:0008137">
    <property type="term" value="F:NADH dehydrogenase (ubiquinone) activity"/>
    <property type="evidence" value="ECO:0007669"/>
    <property type="project" value="UniProtKB-EC"/>
</dbReference>
<comment type="catalytic activity">
    <reaction evidence="7">
        <text>a ubiquinone + NADH + 5 H(+)(in) = a ubiquinol + NAD(+) + 4 H(+)(out)</text>
        <dbReference type="Rhea" id="RHEA:29091"/>
        <dbReference type="Rhea" id="RHEA-COMP:9565"/>
        <dbReference type="Rhea" id="RHEA-COMP:9566"/>
        <dbReference type="ChEBI" id="CHEBI:15378"/>
        <dbReference type="ChEBI" id="CHEBI:16389"/>
        <dbReference type="ChEBI" id="CHEBI:17976"/>
        <dbReference type="ChEBI" id="CHEBI:57540"/>
        <dbReference type="ChEBI" id="CHEBI:57945"/>
        <dbReference type="EC" id="7.1.1.2"/>
    </reaction>
</comment>
<evidence type="ECO:0000313" key="10">
    <source>
        <dbReference type="EMBL" id="WLN31322.1"/>
    </source>
</evidence>
<keyword evidence="10" id="KW-0496">Mitochondrion</keyword>
<feature type="transmembrane region" description="Helical" evidence="8">
    <location>
        <begin position="501"/>
        <end position="517"/>
    </location>
</feature>
<feature type="transmembrane region" description="Helical" evidence="8">
    <location>
        <begin position="110"/>
        <end position="129"/>
    </location>
</feature>
<feature type="transmembrane region" description="Helical" evidence="8">
    <location>
        <begin position="135"/>
        <end position="153"/>
    </location>
</feature>
<dbReference type="GO" id="GO:0016020">
    <property type="term" value="C:membrane"/>
    <property type="evidence" value="ECO:0007669"/>
    <property type="project" value="UniProtKB-SubCell"/>
</dbReference>
<feature type="transmembrane region" description="Helical" evidence="8">
    <location>
        <begin position="232"/>
        <end position="254"/>
    </location>
</feature>
<dbReference type="GO" id="GO:0003954">
    <property type="term" value="F:NADH dehydrogenase activity"/>
    <property type="evidence" value="ECO:0007669"/>
    <property type="project" value="TreeGrafter"/>
</dbReference>
<evidence type="ECO:0000256" key="8">
    <source>
        <dbReference type="SAM" id="Phobius"/>
    </source>
</evidence>
<evidence type="ECO:0000256" key="3">
    <source>
        <dbReference type="ARBA" id="ARBA00022692"/>
    </source>
</evidence>
<organism evidence="10">
    <name type="scientific">Vorticeros sp. n. MW-2019</name>
    <dbReference type="NCBI Taxonomy" id="2544881"/>
    <lineage>
        <taxon>Eukaryota</taxon>
        <taxon>Metazoa</taxon>
        <taxon>Spiralia</taxon>
        <taxon>Lophotrochozoa</taxon>
        <taxon>Platyhelminthes</taxon>
        <taxon>Rhabditophora</taxon>
        <taxon>Prolecithophora</taxon>
        <taxon>Separata</taxon>
        <taxon>Plagiostomidae</taxon>
        <taxon>Vorticeros</taxon>
    </lineage>
</organism>
<feature type="transmembrane region" description="Helical" evidence="8">
    <location>
        <begin position="371"/>
        <end position="390"/>
    </location>
</feature>